<reference evidence="2" key="1">
    <citation type="submission" date="2023-04" db="EMBL/GenBank/DDBJ databases">
        <authorList>
            <consortium name="ELIXIR-Norway"/>
        </authorList>
    </citation>
    <scope>NUCLEOTIDE SEQUENCE [LARGE SCALE GENOMIC DNA]</scope>
</reference>
<accession>A0ABN8YB27</accession>
<dbReference type="Proteomes" id="UP001176941">
    <property type="component" value="Chromosome 18"/>
</dbReference>
<sequence>MGTWLSAPRPFWEWRRGAQKDPDVSGSLGPFVVFLPPPPAPSVTRLPAPKKSSRWFRVGRGAEKPGQNPEVAITAQHGLPPWRLGDGEEDEGLQEGPGEGGGAAWCRVFSCPWELL</sequence>
<evidence type="ECO:0000313" key="2">
    <source>
        <dbReference type="EMBL" id="CAI9158740.1"/>
    </source>
</evidence>
<feature type="region of interest" description="Disordered" evidence="1">
    <location>
        <begin position="78"/>
        <end position="102"/>
    </location>
</feature>
<evidence type="ECO:0000313" key="3">
    <source>
        <dbReference type="Proteomes" id="UP001176941"/>
    </source>
</evidence>
<proteinExistence type="predicted"/>
<keyword evidence="3" id="KW-1185">Reference proteome</keyword>
<gene>
    <name evidence="2" type="ORF">MRATA1EN1_LOCUS7702</name>
</gene>
<name>A0ABN8YB27_RANTA</name>
<organism evidence="2 3">
    <name type="scientific">Rangifer tarandus platyrhynchus</name>
    <name type="common">Svalbard reindeer</name>
    <dbReference type="NCBI Taxonomy" id="3082113"/>
    <lineage>
        <taxon>Eukaryota</taxon>
        <taxon>Metazoa</taxon>
        <taxon>Chordata</taxon>
        <taxon>Craniata</taxon>
        <taxon>Vertebrata</taxon>
        <taxon>Euteleostomi</taxon>
        <taxon>Mammalia</taxon>
        <taxon>Eutheria</taxon>
        <taxon>Laurasiatheria</taxon>
        <taxon>Artiodactyla</taxon>
        <taxon>Ruminantia</taxon>
        <taxon>Pecora</taxon>
        <taxon>Cervidae</taxon>
        <taxon>Odocoileinae</taxon>
        <taxon>Rangifer</taxon>
    </lineage>
</organism>
<evidence type="ECO:0000256" key="1">
    <source>
        <dbReference type="SAM" id="MobiDB-lite"/>
    </source>
</evidence>
<protein>
    <submittedName>
        <fullName evidence="2">Uncharacterized protein</fullName>
    </submittedName>
</protein>
<dbReference type="EMBL" id="OX459954">
    <property type="protein sequence ID" value="CAI9158740.1"/>
    <property type="molecule type" value="Genomic_DNA"/>
</dbReference>